<reference evidence="1" key="1">
    <citation type="submission" date="2019-10" db="EMBL/GenBank/DDBJ databases">
        <title>Conservation and host-specific expression of non-tandemly repeated heterogenous ribosome RNA gene in arbuscular mycorrhizal fungi.</title>
        <authorList>
            <person name="Maeda T."/>
            <person name="Kobayashi Y."/>
            <person name="Nakagawa T."/>
            <person name="Ezawa T."/>
            <person name="Yamaguchi K."/>
            <person name="Bino T."/>
            <person name="Nishimoto Y."/>
            <person name="Shigenobu S."/>
            <person name="Kawaguchi M."/>
        </authorList>
    </citation>
    <scope>NUCLEOTIDE SEQUENCE</scope>
    <source>
        <strain evidence="1">HR1</strain>
    </source>
</reference>
<organism evidence="1 2">
    <name type="scientific">Rhizophagus clarus</name>
    <dbReference type="NCBI Taxonomy" id="94130"/>
    <lineage>
        <taxon>Eukaryota</taxon>
        <taxon>Fungi</taxon>
        <taxon>Fungi incertae sedis</taxon>
        <taxon>Mucoromycota</taxon>
        <taxon>Glomeromycotina</taxon>
        <taxon>Glomeromycetes</taxon>
        <taxon>Glomerales</taxon>
        <taxon>Glomeraceae</taxon>
        <taxon>Rhizophagus</taxon>
    </lineage>
</organism>
<evidence type="ECO:0000313" key="1">
    <source>
        <dbReference type="EMBL" id="GET02170.1"/>
    </source>
</evidence>
<accession>A0A8H3R6Y2</accession>
<dbReference type="AlphaFoldDB" id="A0A8H3R6Y2"/>
<gene>
    <name evidence="1" type="ORF">RCL2_002854700</name>
</gene>
<evidence type="ECO:0000313" key="2">
    <source>
        <dbReference type="Proteomes" id="UP000615446"/>
    </source>
</evidence>
<sequence>MTSDPKALYFGQKLVELLIALRASEYAYRSHLEKYHGCQDFFYSTETDTSRSTTPTQQQDFNISDISEKQESIIDLEPFCMITEDIPKISTSSSKAHADPLL</sequence>
<proteinExistence type="predicted"/>
<protein>
    <submittedName>
        <fullName evidence="1">Uncharacterized protein</fullName>
    </submittedName>
</protein>
<dbReference type="EMBL" id="BLAL01000304">
    <property type="protein sequence ID" value="GET02170.1"/>
    <property type="molecule type" value="Genomic_DNA"/>
</dbReference>
<comment type="caution">
    <text evidence="1">The sequence shown here is derived from an EMBL/GenBank/DDBJ whole genome shotgun (WGS) entry which is preliminary data.</text>
</comment>
<name>A0A8H3R6Y2_9GLOM</name>
<dbReference type="Proteomes" id="UP000615446">
    <property type="component" value="Unassembled WGS sequence"/>
</dbReference>